<keyword evidence="8" id="KW-0998">Cell outer membrane</keyword>
<dbReference type="Pfam" id="PF13954">
    <property type="entry name" value="PapC_N"/>
    <property type="match status" value="1"/>
</dbReference>
<comment type="similarity">
    <text evidence="2">Belongs to the fimbrial export usher family.</text>
</comment>
<keyword evidence="4" id="KW-1134">Transmembrane beta strand</keyword>
<feature type="domain" description="PapC N-terminal" evidence="11">
    <location>
        <begin position="26"/>
        <end position="150"/>
    </location>
</feature>
<dbReference type="InterPro" id="IPR000015">
    <property type="entry name" value="Fimb_usher"/>
</dbReference>
<evidence type="ECO:0000313" key="13">
    <source>
        <dbReference type="Proteomes" id="UP000183031"/>
    </source>
</evidence>
<dbReference type="EMBL" id="FMUT01000009">
    <property type="protein sequence ID" value="SCY98049.1"/>
    <property type="molecule type" value="Genomic_DNA"/>
</dbReference>
<protein>
    <submittedName>
        <fullName evidence="12">Outer membrane usher protein FimD/PapC</fullName>
    </submittedName>
</protein>
<dbReference type="Pfam" id="PF13953">
    <property type="entry name" value="PapC_C"/>
    <property type="match status" value="1"/>
</dbReference>
<evidence type="ECO:0000313" key="12">
    <source>
        <dbReference type="EMBL" id="SCY98049.1"/>
    </source>
</evidence>
<keyword evidence="5" id="KW-0812">Transmembrane</keyword>
<dbReference type="Proteomes" id="UP000183031">
    <property type="component" value="Unassembled WGS sequence"/>
</dbReference>
<reference evidence="12 13" key="1">
    <citation type="submission" date="2016-10" db="EMBL/GenBank/DDBJ databases">
        <authorList>
            <person name="Varghese N."/>
            <person name="Submissions S."/>
        </authorList>
    </citation>
    <scope>NUCLEOTIDE SEQUENCE [LARGE SCALE GENOMIC DNA]</scope>
    <source>
        <strain evidence="12 13">CGMCC 1.6853</strain>
    </source>
</reference>
<evidence type="ECO:0000256" key="5">
    <source>
        <dbReference type="ARBA" id="ARBA00022692"/>
    </source>
</evidence>
<feature type="signal peptide" evidence="9">
    <location>
        <begin position="1"/>
        <end position="22"/>
    </location>
</feature>
<evidence type="ECO:0000256" key="4">
    <source>
        <dbReference type="ARBA" id="ARBA00022452"/>
    </source>
</evidence>
<keyword evidence="3" id="KW-0813">Transport</keyword>
<dbReference type="InterPro" id="IPR025885">
    <property type="entry name" value="PapC_N"/>
</dbReference>
<dbReference type="Pfam" id="PF00577">
    <property type="entry name" value="Usher"/>
    <property type="match status" value="1"/>
</dbReference>
<gene>
    <name evidence="12" type="ORF">SAMN02927935_03256</name>
</gene>
<evidence type="ECO:0000256" key="8">
    <source>
        <dbReference type="ARBA" id="ARBA00023237"/>
    </source>
</evidence>
<dbReference type="PANTHER" id="PTHR30451">
    <property type="entry name" value="OUTER MEMBRANE USHER PROTEIN"/>
    <property type="match status" value="1"/>
</dbReference>
<feature type="domain" description="PapC-like C-terminal" evidence="10">
    <location>
        <begin position="701"/>
        <end position="763"/>
    </location>
</feature>
<dbReference type="PANTHER" id="PTHR30451:SF8">
    <property type="entry name" value="FIMBRIAL USHER PROTEIN"/>
    <property type="match status" value="1"/>
</dbReference>
<dbReference type="InterPro" id="IPR037224">
    <property type="entry name" value="PapC_N_sf"/>
</dbReference>
<comment type="subcellular location">
    <subcellularLocation>
        <location evidence="1">Cell outer membrane</location>
        <topology evidence="1">Multi-pass membrane protein</topology>
    </subcellularLocation>
</comment>
<evidence type="ECO:0000256" key="1">
    <source>
        <dbReference type="ARBA" id="ARBA00004571"/>
    </source>
</evidence>
<dbReference type="SUPFAM" id="SSF141729">
    <property type="entry name" value="FimD N-terminal domain-like"/>
    <property type="match status" value="1"/>
</dbReference>
<dbReference type="Gene3D" id="3.10.20.410">
    <property type="match status" value="1"/>
</dbReference>
<dbReference type="Gene3D" id="2.60.40.2610">
    <property type="entry name" value="Outer membrane usher protein FimD, plug domain"/>
    <property type="match status" value="1"/>
</dbReference>
<sequence length="789" mass="84552">MSIRQSASALLFLLVWPMTKTAASGFDVKTLAQLGYNADIAAFFNTARFLPGVHRVMLEVNAAQRYQEEVRFDSEGELCLDERLAQTLRLRVASPPGRCERLETYWPQAVVRVFPGAFRVEITLPEVAFDPDKLRTEQSGGHALLLNYDLYANRRQGRYGNQQMLQAMLEPGINLSNWVLRNRSSYSNDENGSRLEVYETSASKDFPGWGAFVQLGEFSAGGVLSGNVPLSGGQLASVDIGGHNAALTVPLQGSVVNPATLEVKQHGQLIFRTLLPAGPFSLSELGPVMAGVEAEVTVIETDGRRQRFTVTPDTGDPADRSGGYRLAAGRYQPYGGDHYGTSPPALLLGEKAFRLGQGQITVGGLLAHTYKRLGWQGSLGDDGGNWLSGSAIFTRGRQPGAQLETQGQVAMGRSLALSLSSQYRTEGFREADEGLLNPSSVEAETARLRYSGGLALSWRALNAGVLAYSLSHERYYRGSRRSWTHALAYGASLGRATLSVNLQSSAYDRAAVYAGLSLPWGAGSVSSRLQARRNKQMTLGGSWQGPLSERLNGYLDVTRDADGDYQSAGNLNGETPYTRLGLGASRSGQGSTSLSLSSSGGLGVANGTWVTSPQRIGDTFAVMKVPGQSGVKISGSGNGVTDFAGDALLPVLMPYMPLRAQVDTLSLPLNLRLDSTDAALELARGTVAERRFRVTEVRQLLLTLRDESGAPLPTGASVYDEQGQLLGTLIGEGNLMLVNDDIGKALRVRRLNMNECVVSYAVPAAFDPSVLYEEGDGVCRAAGGSSDNG</sequence>
<keyword evidence="13" id="KW-1185">Reference proteome</keyword>
<dbReference type="InterPro" id="IPR042186">
    <property type="entry name" value="FimD_plug_dom"/>
</dbReference>
<keyword evidence="6 9" id="KW-0732">Signal</keyword>
<name>A0A1G5KDJ2_9GAMM</name>
<evidence type="ECO:0000259" key="11">
    <source>
        <dbReference type="Pfam" id="PF13954"/>
    </source>
</evidence>
<evidence type="ECO:0000256" key="9">
    <source>
        <dbReference type="SAM" id="SignalP"/>
    </source>
</evidence>
<dbReference type="InterPro" id="IPR043142">
    <property type="entry name" value="PapC-like_C_sf"/>
</dbReference>
<evidence type="ECO:0000259" key="10">
    <source>
        <dbReference type="Pfam" id="PF13953"/>
    </source>
</evidence>
<evidence type="ECO:0000256" key="2">
    <source>
        <dbReference type="ARBA" id="ARBA00008064"/>
    </source>
</evidence>
<accession>A0A1G5KDJ2</accession>
<dbReference type="Gene3D" id="2.60.40.3110">
    <property type="match status" value="1"/>
</dbReference>
<organism evidence="12 13">
    <name type="scientific">Serratia nematodiphila</name>
    <dbReference type="NCBI Taxonomy" id="458197"/>
    <lineage>
        <taxon>Bacteria</taxon>
        <taxon>Pseudomonadati</taxon>
        <taxon>Pseudomonadota</taxon>
        <taxon>Gammaproteobacteria</taxon>
        <taxon>Enterobacterales</taxon>
        <taxon>Yersiniaceae</taxon>
        <taxon>Serratia</taxon>
    </lineage>
</organism>
<evidence type="ECO:0000256" key="3">
    <source>
        <dbReference type="ARBA" id="ARBA00022448"/>
    </source>
</evidence>
<evidence type="ECO:0000256" key="6">
    <source>
        <dbReference type="ARBA" id="ARBA00022729"/>
    </source>
</evidence>
<dbReference type="RefSeq" id="WP_228392537.1">
    <property type="nucleotide sequence ID" value="NZ_CBCSIN010000007.1"/>
</dbReference>
<feature type="chain" id="PRO_5047040757" evidence="9">
    <location>
        <begin position="23"/>
        <end position="789"/>
    </location>
</feature>
<dbReference type="InterPro" id="IPR025949">
    <property type="entry name" value="PapC-like_C"/>
</dbReference>
<evidence type="ECO:0000256" key="7">
    <source>
        <dbReference type="ARBA" id="ARBA00023136"/>
    </source>
</evidence>
<proteinExistence type="inferred from homology"/>
<dbReference type="Gene3D" id="2.60.40.2070">
    <property type="match status" value="1"/>
</dbReference>
<keyword evidence="7" id="KW-0472">Membrane</keyword>
<comment type="caution">
    <text evidence="12">The sequence shown here is derived from an EMBL/GenBank/DDBJ whole genome shotgun (WGS) entry which is preliminary data.</text>
</comment>